<reference evidence="2 3" key="1">
    <citation type="submission" date="2021-02" db="EMBL/GenBank/DDBJ databases">
        <title>De Novo genome assembly of isolated myxobacteria.</title>
        <authorList>
            <person name="Stevens D.C."/>
        </authorList>
    </citation>
    <scope>NUCLEOTIDE SEQUENCE [LARGE SCALE GENOMIC DNA]</scope>
    <source>
        <strain evidence="3">SCPEA02</strain>
    </source>
</reference>
<dbReference type="InterPro" id="IPR002372">
    <property type="entry name" value="PQQ_rpt_dom"/>
</dbReference>
<dbReference type="SUPFAM" id="SSF50998">
    <property type="entry name" value="Quinoprotein alcohol dehydrogenase-like"/>
    <property type="match status" value="2"/>
</dbReference>
<dbReference type="Pfam" id="PF13360">
    <property type="entry name" value="PQQ_2"/>
    <property type="match status" value="2"/>
</dbReference>
<dbReference type="InterPro" id="IPR011047">
    <property type="entry name" value="Quinoprotein_ADH-like_sf"/>
</dbReference>
<keyword evidence="3" id="KW-1185">Reference proteome</keyword>
<protein>
    <submittedName>
        <fullName evidence="2">PQQ-binding-like beta-propeller repeat protein</fullName>
    </submittedName>
</protein>
<dbReference type="Gene3D" id="2.130.10.10">
    <property type="entry name" value="YVTN repeat-like/Quinoprotein amine dehydrogenase"/>
    <property type="match status" value="2"/>
</dbReference>
<dbReference type="PANTHER" id="PTHR34512">
    <property type="entry name" value="CELL SURFACE PROTEIN"/>
    <property type="match status" value="1"/>
</dbReference>
<organism evidence="2 3">
    <name type="scientific">Pyxidicoccus parkwayensis</name>
    <dbReference type="NCBI Taxonomy" id="2813578"/>
    <lineage>
        <taxon>Bacteria</taxon>
        <taxon>Pseudomonadati</taxon>
        <taxon>Myxococcota</taxon>
        <taxon>Myxococcia</taxon>
        <taxon>Myxococcales</taxon>
        <taxon>Cystobacterineae</taxon>
        <taxon>Myxococcaceae</taxon>
        <taxon>Pyxidicoccus</taxon>
    </lineage>
</organism>
<feature type="domain" description="Pyrrolo-quinoline quinone repeat" evidence="1">
    <location>
        <begin position="295"/>
        <end position="382"/>
    </location>
</feature>
<dbReference type="RefSeq" id="WP_206727750.1">
    <property type="nucleotide sequence ID" value="NZ_CP071090.1"/>
</dbReference>
<feature type="domain" description="Pyrrolo-quinoline quinone repeat" evidence="1">
    <location>
        <begin position="86"/>
        <end position="293"/>
    </location>
</feature>
<evidence type="ECO:0000313" key="3">
    <source>
        <dbReference type="Proteomes" id="UP000662747"/>
    </source>
</evidence>
<dbReference type="PANTHER" id="PTHR34512:SF30">
    <property type="entry name" value="OUTER MEMBRANE PROTEIN ASSEMBLY FACTOR BAMB"/>
    <property type="match status" value="1"/>
</dbReference>
<sequence>MKERLLSWKRWLGGAAVAGLLGGCSTTSLATNPELPRSRTQPSASVFSVNWWAPLAPPARLEYAPREVASPAYDPDNKHVIALTRDGFVRAVGSDGKVKWSFHTPVRFNAGARVSDGVVYVPGGDGVLYALDSATGDVKWKYSAGESLATVPVVADGLVLVASQSDTLFAVKAADGVWAWQYRRDPPPGFTIRGASTPLVHEGTAYVGFSDGFVVALSLADGSATWEKALSGTGTEFLDVDTQPVINEAGHLFVASYKNGIYALEADTGDMLWNTAVGGVTSLLARGQMLFAAGDGRVDAYLADSGRLLWSLPLGERAAFAPVFAQGMLLVPIQRSLLFVDPRTGRSRVSWNPGSGITATPFVRGNQVYVLSNNGFLYALDVNGIRG</sequence>
<dbReference type="PROSITE" id="PS51257">
    <property type="entry name" value="PROKAR_LIPOPROTEIN"/>
    <property type="match status" value="1"/>
</dbReference>
<evidence type="ECO:0000313" key="2">
    <source>
        <dbReference type="EMBL" id="QSQ26200.1"/>
    </source>
</evidence>
<proteinExistence type="predicted"/>
<accession>A0ABX7P6T9</accession>
<dbReference type="SMART" id="SM00564">
    <property type="entry name" value="PQQ"/>
    <property type="match status" value="6"/>
</dbReference>
<dbReference type="Proteomes" id="UP000662747">
    <property type="component" value="Chromosome"/>
</dbReference>
<gene>
    <name evidence="2" type="ORF">JY651_15240</name>
</gene>
<dbReference type="InterPro" id="IPR015943">
    <property type="entry name" value="WD40/YVTN_repeat-like_dom_sf"/>
</dbReference>
<name>A0ABX7P6T9_9BACT</name>
<evidence type="ECO:0000259" key="1">
    <source>
        <dbReference type="Pfam" id="PF13360"/>
    </source>
</evidence>
<dbReference type="EMBL" id="CP071090">
    <property type="protein sequence ID" value="QSQ26200.1"/>
    <property type="molecule type" value="Genomic_DNA"/>
</dbReference>
<dbReference type="InterPro" id="IPR018391">
    <property type="entry name" value="PQQ_b-propeller_rpt"/>
</dbReference>